<gene>
    <name evidence="7" type="ORF">I7X43_01670</name>
</gene>
<keyword evidence="5" id="KW-1133">Transmembrane helix</keyword>
<feature type="transmembrane region" description="Helical" evidence="5">
    <location>
        <begin position="210"/>
        <end position="230"/>
    </location>
</feature>
<evidence type="ECO:0000256" key="1">
    <source>
        <dbReference type="ARBA" id="ARBA00023015"/>
    </source>
</evidence>
<dbReference type="PANTHER" id="PTHR43280">
    <property type="entry name" value="ARAC-FAMILY TRANSCRIPTIONAL REGULATOR"/>
    <property type="match status" value="1"/>
</dbReference>
<dbReference type="Gene3D" id="1.10.10.60">
    <property type="entry name" value="Homeodomain-like"/>
    <property type="match status" value="1"/>
</dbReference>
<feature type="transmembrane region" description="Helical" evidence="5">
    <location>
        <begin position="132"/>
        <end position="157"/>
    </location>
</feature>
<dbReference type="EMBL" id="JAEDAL010000001">
    <property type="protein sequence ID" value="MBH9551543.1"/>
    <property type="molecule type" value="Genomic_DNA"/>
</dbReference>
<dbReference type="GO" id="GO:0003700">
    <property type="term" value="F:DNA-binding transcription factor activity"/>
    <property type="evidence" value="ECO:0007669"/>
    <property type="project" value="InterPro"/>
</dbReference>
<protein>
    <submittedName>
        <fullName evidence="7">AraC family transcriptional regulator</fullName>
    </submittedName>
</protein>
<dbReference type="AlphaFoldDB" id="A0A931IWX5"/>
<dbReference type="SUPFAM" id="SSF46689">
    <property type="entry name" value="Homeodomain-like"/>
    <property type="match status" value="1"/>
</dbReference>
<evidence type="ECO:0000256" key="3">
    <source>
        <dbReference type="ARBA" id="ARBA00023163"/>
    </source>
</evidence>
<evidence type="ECO:0000256" key="4">
    <source>
        <dbReference type="SAM" id="MobiDB-lite"/>
    </source>
</evidence>
<keyword evidence="1" id="KW-0805">Transcription regulation</keyword>
<reference evidence="7" key="1">
    <citation type="submission" date="2020-12" db="EMBL/GenBank/DDBJ databases">
        <title>The genome sequence of Inhella sp. 4Y17.</title>
        <authorList>
            <person name="Liu Y."/>
        </authorList>
    </citation>
    <scope>NUCLEOTIDE SEQUENCE</scope>
    <source>
        <strain evidence="7">4Y10</strain>
    </source>
</reference>
<feature type="transmembrane region" description="Helical" evidence="5">
    <location>
        <begin position="34"/>
        <end position="52"/>
    </location>
</feature>
<dbReference type="Proteomes" id="UP000620139">
    <property type="component" value="Unassembled WGS sequence"/>
</dbReference>
<feature type="transmembrane region" description="Helical" evidence="5">
    <location>
        <begin position="177"/>
        <end position="198"/>
    </location>
</feature>
<feature type="compositionally biased region" description="Low complexity" evidence="4">
    <location>
        <begin position="242"/>
        <end position="263"/>
    </location>
</feature>
<evidence type="ECO:0000256" key="2">
    <source>
        <dbReference type="ARBA" id="ARBA00023125"/>
    </source>
</evidence>
<keyword evidence="3" id="KW-0804">Transcription</keyword>
<keyword evidence="5" id="KW-0472">Membrane</keyword>
<dbReference type="InterPro" id="IPR009057">
    <property type="entry name" value="Homeodomain-like_sf"/>
</dbReference>
<dbReference type="PROSITE" id="PS00041">
    <property type="entry name" value="HTH_ARAC_FAMILY_1"/>
    <property type="match status" value="1"/>
</dbReference>
<feature type="domain" description="HTH araC/xylS-type" evidence="6">
    <location>
        <begin position="276"/>
        <end position="384"/>
    </location>
</feature>
<dbReference type="SMART" id="SM00342">
    <property type="entry name" value="HTH_ARAC"/>
    <property type="match status" value="1"/>
</dbReference>
<dbReference type="Pfam" id="PF12833">
    <property type="entry name" value="HTH_18"/>
    <property type="match status" value="1"/>
</dbReference>
<feature type="transmembrane region" description="Helical" evidence="5">
    <location>
        <begin position="64"/>
        <end position="82"/>
    </location>
</feature>
<name>A0A931IWX5_9BURK</name>
<feature type="region of interest" description="Disordered" evidence="4">
    <location>
        <begin position="242"/>
        <end position="270"/>
    </location>
</feature>
<sequence length="410" mass="44342">MIVALGFAAALALWMALSLALPAPSGLRTAANRWLAALLLVLAAVIGEALLLHQPNGAQRWPHAMAATTTLPLLFGPLVWAYLRRLLEPAQDPAQGPAHPPLWHGLPWLLALLAWAPYYLQPAEAKLAQWRLAEGISPAVLAFALFKLLHFGAYAWAWARWVRAHRAVAPDELPLRHLWRLLQALGLGAGAVGLQFGLEAWRGQDFAWNADLSGAAVLSLFVLGLAALALREPLTHARLPAPEAAAEPEAAAPAPEAAAPEPAKYGERALPSSTRSDYLARLQTCMDEEQPWRDGELLLDDLAARLALTPKELSQLVNDTHGAQFQDFLNRHRVAELQRLLRDPARAGRSILALGLEAGFNSKSALNRAFKRHAGCTPSEWAGANCAACGSAADVEDDHGPMRHPKKLPE</sequence>
<dbReference type="GO" id="GO:0043565">
    <property type="term" value="F:sequence-specific DNA binding"/>
    <property type="evidence" value="ECO:0007669"/>
    <property type="project" value="InterPro"/>
</dbReference>
<keyword evidence="2" id="KW-0238">DNA-binding</keyword>
<dbReference type="InterPro" id="IPR018062">
    <property type="entry name" value="HTH_AraC-typ_CS"/>
</dbReference>
<keyword evidence="8" id="KW-1185">Reference proteome</keyword>
<evidence type="ECO:0000256" key="5">
    <source>
        <dbReference type="SAM" id="Phobius"/>
    </source>
</evidence>
<evidence type="ECO:0000313" key="8">
    <source>
        <dbReference type="Proteomes" id="UP000620139"/>
    </source>
</evidence>
<accession>A0A931IWX5</accession>
<dbReference type="PROSITE" id="PS01124">
    <property type="entry name" value="HTH_ARAC_FAMILY_2"/>
    <property type="match status" value="1"/>
</dbReference>
<dbReference type="PANTHER" id="PTHR43280:SF29">
    <property type="entry name" value="ARAC-FAMILY TRANSCRIPTIONAL REGULATOR"/>
    <property type="match status" value="1"/>
</dbReference>
<proteinExistence type="predicted"/>
<evidence type="ECO:0000259" key="6">
    <source>
        <dbReference type="PROSITE" id="PS01124"/>
    </source>
</evidence>
<organism evidence="7 8">
    <name type="scientific">Inhella gelatinilytica</name>
    <dbReference type="NCBI Taxonomy" id="2795030"/>
    <lineage>
        <taxon>Bacteria</taxon>
        <taxon>Pseudomonadati</taxon>
        <taxon>Pseudomonadota</taxon>
        <taxon>Betaproteobacteria</taxon>
        <taxon>Burkholderiales</taxon>
        <taxon>Sphaerotilaceae</taxon>
        <taxon>Inhella</taxon>
    </lineage>
</organism>
<dbReference type="InterPro" id="IPR018060">
    <property type="entry name" value="HTH_AraC"/>
</dbReference>
<dbReference type="RefSeq" id="WP_198099152.1">
    <property type="nucleotide sequence ID" value="NZ_JAEDAL010000001.1"/>
</dbReference>
<evidence type="ECO:0000313" key="7">
    <source>
        <dbReference type="EMBL" id="MBH9551543.1"/>
    </source>
</evidence>
<comment type="caution">
    <text evidence="7">The sequence shown here is derived from an EMBL/GenBank/DDBJ whole genome shotgun (WGS) entry which is preliminary data.</text>
</comment>
<keyword evidence="5" id="KW-0812">Transmembrane</keyword>
<feature type="transmembrane region" description="Helical" evidence="5">
    <location>
        <begin position="102"/>
        <end position="120"/>
    </location>
</feature>